<dbReference type="EMBL" id="LVYD01000113">
    <property type="protein sequence ID" value="OQP57785.1"/>
    <property type="molecule type" value="Genomic_DNA"/>
</dbReference>
<name>A0A1V9FHE4_9BACT</name>
<accession>A0A1V9FHE4</accession>
<sequence length="340" mass="37182">MKKLQPLLLVCFSVLFACKKQVGIETADTAKAGVKLSGSMYFDKKSNPDVKIPVKFASLWEAIDFMTKNYTRVNKDGTPYGTTQKATVSTANGRTANTLDNDQIPSPVASINSASTTGIIWGQDLPATYLWETDWSLRTYSGTVFSDVCPYWFSSPYGAFYIGPYGGSKIVKPAFSAVYAERGISCSISFSVKFAPRANGAYPKMMYAEGNQPPAFSVSGATGIKFGQSADIQINEFGIGTVHGQMEEQRVYIVTNSGARMFKAASSQNYPVGAVLPNGDVIKYSIDAQTSYSVTFQFQFYDNDILHEDYYDGSCNFPQQEVPFLVYSDGGSYFLGIPSN</sequence>
<evidence type="ECO:0000313" key="1">
    <source>
        <dbReference type="EMBL" id="OQP57785.1"/>
    </source>
</evidence>
<gene>
    <name evidence="1" type="ORF">A3860_09160</name>
</gene>
<dbReference type="STRING" id="1703345.A3860_09160"/>
<dbReference type="Proteomes" id="UP000192796">
    <property type="component" value="Unassembled WGS sequence"/>
</dbReference>
<reference evidence="1 2" key="1">
    <citation type="submission" date="2016-03" db="EMBL/GenBank/DDBJ databases">
        <title>Niastella vici sp. nov., isolated from farmland soil.</title>
        <authorList>
            <person name="Chen L."/>
            <person name="Wang D."/>
            <person name="Yang S."/>
            <person name="Wang G."/>
        </authorList>
    </citation>
    <scope>NUCLEOTIDE SEQUENCE [LARGE SCALE GENOMIC DNA]</scope>
    <source>
        <strain evidence="1 2">DJ57</strain>
    </source>
</reference>
<organism evidence="1 2">
    <name type="scientific">Niastella vici</name>
    <dbReference type="NCBI Taxonomy" id="1703345"/>
    <lineage>
        <taxon>Bacteria</taxon>
        <taxon>Pseudomonadati</taxon>
        <taxon>Bacteroidota</taxon>
        <taxon>Chitinophagia</taxon>
        <taxon>Chitinophagales</taxon>
        <taxon>Chitinophagaceae</taxon>
        <taxon>Niastella</taxon>
    </lineage>
</organism>
<evidence type="ECO:0008006" key="3">
    <source>
        <dbReference type="Google" id="ProtNLM"/>
    </source>
</evidence>
<comment type="caution">
    <text evidence="1">The sequence shown here is derived from an EMBL/GenBank/DDBJ whole genome shotgun (WGS) entry which is preliminary data.</text>
</comment>
<proteinExistence type="predicted"/>
<evidence type="ECO:0000313" key="2">
    <source>
        <dbReference type="Proteomes" id="UP000192796"/>
    </source>
</evidence>
<dbReference type="AlphaFoldDB" id="A0A1V9FHE4"/>
<dbReference type="PROSITE" id="PS51257">
    <property type="entry name" value="PROKAR_LIPOPROTEIN"/>
    <property type="match status" value="1"/>
</dbReference>
<dbReference type="RefSeq" id="WP_081155690.1">
    <property type="nucleotide sequence ID" value="NZ_LVYD01000113.1"/>
</dbReference>
<keyword evidence="2" id="KW-1185">Reference proteome</keyword>
<protein>
    <recommendedName>
        <fullName evidence="3">Lipoprotein</fullName>
    </recommendedName>
</protein>